<dbReference type="AlphaFoldDB" id="A0ABD3SS52"/>
<feature type="compositionally biased region" description="Acidic residues" evidence="2">
    <location>
        <begin position="171"/>
        <end position="187"/>
    </location>
</feature>
<name>A0ABD3SS52_9STRA</name>
<keyword evidence="4" id="KW-1185">Reference proteome</keyword>
<evidence type="ECO:0000313" key="3">
    <source>
        <dbReference type="EMBL" id="KAL3827432.1"/>
    </source>
</evidence>
<feature type="compositionally biased region" description="Gly residues" evidence="2">
    <location>
        <begin position="468"/>
        <end position="485"/>
    </location>
</feature>
<evidence type="ECO:0000313" key="4">
    <source>
        <dbReference type="Proteomes" id="UP001530377"/>
    </source>
</evidence>
<dbReference type="InterPro" id="IPR011989">
    <property type="entry name" value="ARM-like"/>
</dbReference>
<accession>A0ABD3SS52</accession>
<dbReference type="PANTHER" id="PTHR22895:SF0">
    <property type="entry name" value="ARMADILLO REPEAT-CONTAINING PROTEIN 6"/>
    <property type="match status" value="1"/>
</dbReference>
<dbReference type="SUPFAM" id="SSF48371">
    <property type="entry name" value="ARM repeat"/>
    <property type="match status" value="1"/>
</dbReference>
<feature type="region of interest" description="Disordered" evidence="2">
    <location>
        <begin position="164"/>
        <end position="193"/>
    </location>
</feature>
<feature type="region of interest" description="Disordered" evidence="2">
    <location>
        <begin position="53"/>
        <end position="76"/>
    </location>
</feature>
<comment type="caution">
    <text evidence="3">The sequence shown here is derived from an EMBL/GenBank/DDBJ whole genome shotgun (WGS) entry which is preliminary data.</text>
</comment>
<dbReference type="EMBL" id="JALLPB020000004">
    <property type="protein sequence ID" value="KAL3827432.1"/>
    <property type="molecule type" value="Genomic_DNA"/>
</dbReference>
<gene>
    <name evidence="3" type="ORF">ACHAXA_003166</name>
</gene>
<dbReference type="PANTHER" id="PTHR22895">
    <property type="entry name" value="ARMADILLO REPEAT-CONTAINING PROTEIN 6"/>
    <property type="match status" value="1"/>
</dbReference>
<proteinExistence type="predicted"/>
<dbReference type="Gene3D" id="1.25.10.10">
    <property type="entry name" value="Leucine-rich Repeat Variant"/>
    <property type="match status" value="1"/>
</dbReference>
<reference evidence="3 4" key="1">
    <citation type="submission" date="2024-10" db="EMBL/GenBank/DDBJ databases">
        <title>Updated reference genomes for cyclostephanoid diatoms.</title>
        <authorList>
            <person name="Roberts W.R."/>
            <person name="Alverson A.J."/>
        </authorList>
    </citation>
    <scope>NUCLEOTIDE SEQUENCE [LARGE SCALE GENOMIC DNA]</scope>
    <source>
        <strain evidence="3 4">AJA228-03</strain>
    </source>
</reference>
<dbReference type="InterPro" id="IPR016024">
    <property type="entry name" value="ARM-type_fold"/>
</dbReference>
<evidence type="ECO:0000256" key="2">
    <source>
        <dbReference type="SAM" id="MobiDB-lite"/>
    </source>
</evidence>
<feature type="region of interest" description="Disordered" evidence="2">
    <location>
        <begin position="467"/>
        <end position="487"/>
    </location>
</feature>
<keyword evidence="1" id="KW-0677">Repeat</keyword>
<protein>
    <submittedName>
        <fullName evidence="3">Uncharacterized protein</fullName>
    </submittedName>
</protein>
<organism evidence="3 4">
    <name type="scientific">Cyclostephanos tholiformis</name>
    <dbReference type="NCBI Taxonomy" id="382380"/>
    <lineage>
        <taxon>Eukaryota</taxon>
        <taxon>Sar</taxon>
        <taxon>Stramenopiles</taxon>
        <taxon>Ochrophyta</taxon>
        <taxon>Bacillariophyta</taxon>
        <taxon>Coscinodiscophyceae</taxon>
        <taxon>Thalassiosirophycidae</taxon>
        <taxon>Stephanodiscales</taxon>
        <taxon>Stephanodiscaceae</taxon>
        <taxon>Cyclostephanos</taxon>
    </lineage>
</organism>
<sequence>MVPSSNATTNASLPAPPPLQVSQELFDETVLENEDCFDLSPDEALRETIDQFRRQLGGGTDDDDDDDDDGGVDRASHHHVAPSVLSHLILSHPNSQSGRRERDERRQFADRLAFLDGFVMTDGTVRLSDREGDGDEDAGEAIIRTMDDIGRRCRFGYNNPCDRFHSRKDGDDDNDNFETDDDDDDNEGGVIAGGGGGGVVVGGGPFPNLIIFHRTSSIYTLMSFLGIIADPSSSSSSSYARPSRMAASELRVLSASARALSAILASDNRPNERIDDINERMCVGVRSELRDSFVPALGRLVCLVDGVVRAIDATAPHDDVVRSLLSSTLCDLLRLGTDATRGCEMAKVAWVRCVLPPIITNDTSNDVVDSDRGVARRAGGAYVVVSCLSMTTTTTTTMADEDARVLSMTEACILLASLCRYDDFRDVSGPGPKASSAHDHAVEFHRSGASTSLIGIANKAILGMMDGSSGGGGREGPDEGGGGQTTGAAANERLASAVLTALRVMAVNDEIIQTMVALGVLPIATDALRCVASDDGEDDDRVLARRRGFAAASLGLLRNLCGNDEIKTNLCLGSSTTTNMNNDRPSKFATPSALPHIIRAMQIYPSTALVQEHACGTFAAMALRRPLNARAILDADGPRFVILAMKRHVGNVNVQRQGALAVRNIVSRLLNDSPGDDARGDSNIYAGVELRSSIRDAFLELGAEDVLRNIAGQHQGSVDEAYAALRDLGCQVSLVKFNADDIGFSRTMMFGEKHNSSFRPVYEESAGLADGVDCAISQFDS</sequence>
<feature type="compositionally biased region" description="Acidic residues" evidence="2">
    <location>
        <begin position="60"/>
        <end position="70"/>
    </location>
</feature>
<dbReference type="Proteomes" id="UP001530377">
    <property type="component" value="Unassembled WGS sequence"/>
</dbReference>
<evidence type="ECO:0000256" key="1">
    <source>
        <dbReference type="ARBA" id="ARBA00022737"/>
    </source>
</evidence>